<evidence type="ECO:0000313" key="1">
    <source>
        <dbReference type="EMBL" id="QHT21972.1"/>
    </source>
</evidence>
<dbReference type="SUPFAM" id="SSF52540">
    <property type="entry name" value="P-loop containing nucleoside triphosphate hydrolases"/>
    <property type="match status" value="1"/>
</dbReference>
<dbReference type="InterPro" id="IPR027417">
    <property type="entry name" value="P-loop_NTPase"/>
</dbReference>
<dbReference type="Pfam" id="PF21448">
    <property type="entry name" value="DNMK"/>
    <property type="match status" value="1"/>
</dbReference>
<dbReference type="InterPro" id="IPR048444">
    <property type="entry name" value="DNMK"/>
</dbReference>
<dbReference type="AlphaFoldDB" id="A0A6C0DZU5"/>
<protein>
    <recommendedName>
        <fullName evidence="2">Deoxynucleoside monophosphate kinase</fullName>
    </recommendedName>
</protein>
<organism evidence="1">
    <name type="scientific">viral metagenome</name>
    <dbReference type="NCBI Taxonomy" id="1070528"/>
    <lineage>
        <taxon>unclassified sequences</taxon>
        <taxon>metagenomes</taxon>
        <taxon>organismal metagenomes</taxon>
    </lineage>
</organism>
<reference evidence="1" key="1">
    <citation type="journal article" date="2020" name="Nature">
        <title>Giant virus diversity and host interactions through global metagenomics.</title>
        <authorList>
            <person name="Schulz F."/>
            <person name="Roux S."/>
            <person name="Paez-Espino D."/>
            <person name="Jungbluth S."/>
            <person name="Walsh D.A."/>
            <person name="Denef V.J."/>
            <person name="McMahon K.D."/>
            <person name="Konstantinidis K.T."/>
            <person name="Eloe-Fadrosh E.A."/>
            <person name="Kyrpides N.C."/>
            <person name="Woyke T."/>
        </authorList>
    </citation>
    <scope>NUCLEOTIDE SEQUENCE</scope>
    <source>
        <strain evidence="1">GVMAG-M-3300023179-103</strain>
    </source>
</reference>
<dbReference type="Gene3D" id="3.40.50.300">
    <property type="entry name" value="P-loop containing nucleotide triphosphate hydrolases"/>
    <property type="match status" value="1"/>
</dbReference>
<evidence type="ECO:0008006" key="2">
    <source>
        <dbReference type="Google" id="ProtNLM"/>
    </source>
</evidence>
<proteinExistence type="predicted"/>
<dbReference type="EMBL" id="MN739699">
    <property type="protein sequence ID" value="QHT21972.1"/>
    <property type="molecule type" value="Genomic_DNA"/>
</dbReference>
<accession>A0A6C0DZU5</accession>
<name>A0A6C0DZU5_9ZZZZ</name>
<sequence>MNRNNVTIIGLTGRKRSGKDTVGKYMVDRGYIRVAFADALKNACREIFGFTDEQLNGDELKETVDNYWEHTPREILQTVGTELFRNTLPKFCNNINNDIWIRVVGKKINDLISQGQTKIVITDVRFENEYRFIKQQGGKIFKIIRPDNIRHNNSPHESEKLIDNMGCNKLITNNGTIADLYIKTEECLPRDINDEINDTNIL</sequence>